<comment type="caution">
    <text evidence="2">The sequence shown here is derived from an EMBL/GenBank/DDBJ whole genome shotgun (WGS) entry which is preliminary data.</text>
</comment>
<evidence type="ECO:0008006" key="4">
    <source>
        <dbReference type="Google" id="ProtNLM"/>
    </source>
</evidence>
<dbReference type="AlphaFoldDB" id="A0A7W0DVA3"/>
<evidence type="ECO:0000313" key="2">
    <source>
        <dbReference type="EMBL" id="MBA2951865.1"/>
    </source>
</evidence>
<name>A0A7W0DVA3_9ACTN</name>
<accession>A0A7W0DVA3</accession>
<gene>
    <name evidence="2" type="ORF">H1D24_40525</name>
</gene>
<evidence type="ECO:0000256" key="1">
    <source>
        <dbReference type="SAM" id="MobiDB-lite"/>
    </source>
</evidence>
<dbReference type="Proteomes" id="UP000545761">
    <property type="component" value="Unassembled WGS sequence"/>
</dbReference>
<sequence>MCTAHAPHCDHRHQHGASRWLAQGLLAELHDRLRRRIRRQEGRDPQPRAGIVDSQSVKADATVPAGSRARGGGK</sequence>
<evidence type="ECO:0000313" key="3">
    <source>
        <dbReference type="Proteomes" id="UP000545761"/>
    </source>
</evidence>
<dbReference type="RefSeq" id="WP_181662776.1">
    <property type="nucleotide sequence ID" value="NZ_JACEHE010000058.1"/>
</dbReference>
<dbReference type="EMBL" id="JACEHE010000058">
    <property type="protein sequence ID" value="MBA2951865.1"/>
    <property type="molecule type" value="Genomic_DNA"/>
</dbReference>
<proteinExistence type="predicted"/>
<feature type="region of interest" description="Disordered" evidence="1">
    <location>
        <begin position="38"/>
        <end position="74"/>
    </location>
</feature>
<reference evidence="2 3" key="1">
    <citation type="submission" date="2020-07" db="EMBL/GenBank/DDBJ databases">
        <title>Streptomyces isolated from Indian soil.</title>
        <authorList>
            <person name="Mandal S."/>
            <person name="Maiti P.K."/>
        </authorList>
    </citation>
    <scope>NUCLEOTIDE SEQUENCE [LARGE SCALE GENOMIC DNA]</scope>
    <source>
        <strain evidence="2 3">PSKA28</strain>
    </source>
</reference>
<organism evidence="2 3">
    <name type="scientific">Streptomyces himalayensis subsp. himalayensis</name>
    <dbReference type="NCBI Taxonomy" id="2756131"/>
    <lineage>
        <taxon>Bacteria</taxon>
        <taxon>Bacillati</taxon>
        <taxon>Actinomycetota</taxon>
        <taxon>Actinomycetes</taxon>
        <taxon>Kitasatosporales</taxon>
        <taxon>Streptomycetaceae</taxon>
        <taxon>Streptomyces</taxon>
        <taxon>Streptomyces himalayensis</taxon>
    </lineage>
</organism>
<protein>
    <recommendedName>
        <fullName evidence="4">Transposase</fullName>
    </recommendedName>
</protein>